<reference evidence="4" key="1">
    <citation type="journal article" date="2023" name="Mol. Biol. Evol.">
        <title>Third-Generation Sequencing Reveals the Adaptive Role of the Epigenome in Three Deep-Sea Polychaetes.</title>
        <authorList>
            <person name="Perez M."/>
            <person name="Aroh O."/>
            <person name="Sun Y."/>
            <person name="Lan Y."/>
            <person name="Juniper S.K."/>
            <person name="Young C.R."/>
            <person name="Angers B."/>
            <person name="Qian P.Y."/>
        </authorList>
    </citation>
    <scope>NUCLEOTIDE SEQUENCE</scope>
    <source>
        <strain evidence="4">P08H-3</strain>
    </source>
</reference>
<evidence type="ECO:0000256" key="3">
    <source>
        <dbReference type="SAM" id="MobiDB-lite"/>
    </source>
</evidence>
<dbReference type="CDD" id="cd23705">
    <property type="entry name" value="Flattop"/>
    <property type="match status" value="1"/>
</dbReference>
<gene>
    <name evidence="4" type="ORF">LSH36_345g01000</name>
</gene>
<comment type="caution">
    <text evidence="4">The sequence shown here is derived from an EMBL/GenBank/DDBJ whole genome shotgun (WGS) entry which is preliminary data.</text>
</comment>
<comment type="similarity">
    <text evidence="1">Belongs to the Flattop family.</text>
</comment>
<protein>
    <recommendedName>
        <fullName evidence="2">Cilia- and flagella-associated protein 126</fullName>
    </recommendedName>
</protein>
<feature type="region of interest" description="Disordered" evidence="3">
    <location>
        <begin position="127"/>
        <end position="149"/>
    </location>
</feature>
<organism evidence="4 5">
    <name type="scientific">Paralvinella palmiformis</name>
    <dbReference type="NCBI Taxonomy" id="53620"/>
    <lineage>
        <taxon>Eukaryota</taxon>
        <taxon>Metazoa</taxon>
        <taxon>Spiralia</taxon>
        <taxon>Lophotrochozoa</taxon>
        <taxon>Annelida</taxon>
        <taxon>Polychaeta</taxon>
        <taxon>Sedentaria</taxon>
        <taxon>Canalipalpata</taxon>
        <taxon>Terebellida</taxon>
        <taxon>Terebelliformia</taxon>
        <taxon>Alvinellidae</taxon>
        <taxon>Paralvinella</taxon>
    </lineage>
</organism>
<accession>A0AAD9N2K6</accession>
<dbReference type="AlphaFoldDB" id="A0AAD9N2K6"/>
<evidence type="ECO:0000313" key="5">
    <source>
        <dbReference type="Proteomes" id="UP001208570"/>
    </source>
</evidence>
<evidence type="ECO:0000256" key="1">
    <source>
        <dbReference type="ARBA" id="ARBA00009887"/>
    </source>
</evidence>
<dbReference type="Proteomes" id="UP001208570">
    <property type="component" value="Unassembled WGS sequence"/>
</dbReference>
<dbReference type="GO" id="GO:0036064">
    <property type="term" value="C:ciliary basal body"/>
    <property type="evidence" value="ECO:0007669"/>
    <property type="project" value="TreeGrafter"/>
</dbReference>
<keyword evidence="5" id="KW-1185">Reference proteome</keyword>
<dbReference type="Pfam" id="PF22611">
    <property type="entry name" value="CFAP126"/>
    <property type="match status" value="1"/>
</dbReference>
<name>A0AAD9N2K6_9ANNE</name>
<dbReference type="EMBL" id="JAODUP010000345">
    <property type="protein sequence ID" value="KAK2151929.1"/>
    <property type="molecule type" value="Genomic_DNA"/>
</dbReference>
<dbReference type="PANTHER" id="PTHR34639">
    <property type="entry name" value="PROTEIN FLATTOP"/>
    <property type="match status" value="1"/>
</dbReference>
<proteinExistence type="inferred from homology"/>
<feature type="region of interest" description="Disordered" evidence="3">
    <location>
        <begin position="161"/>
        <end position="181"/>
    </location>
</feature>
<dbReference type="GO" id="GO:0044782">
    <property type="term" value="P:cilium organization"/>
    <property type="evidence" value="ECO:0007669"/>
    <property type="project" value="TreeGrafter"/>
</dbReference>
<dbReference type="PANTHER" id="PTHR34639:SF1">
    <property type="entry name" value="PROTEIN FLATTOP"/>
    <property type="match status" value="1"/>
</dbReference>
<evidence type="ECO:0000256" key="2">
    <source>
        <dbReference type="ARBA" id="ARBA00033306"/>
    </source>
</evidence>
<sequence length="228" mass="25484">MSLSFSANQYEDAFKSNKLCNWEVPSRYREIIASDRGHLQSGVPRSRNNPWGDFVGTWDIPTKIPGNTVGVNTARSTYAQEKLQREAEDARKVLSGNIKNANRTLMREGGIPTSRMMSAELVSAKQSPAFGPRSGAEAPGSKMFPENHSPIPTPPRLLDTPTKVQSPISPPPPAKDSAASPIPGVPDLWLKFFRENHVNQHQKLKHLIRVYMHCNLNRYTFNNKHNNS</sequence>
<evidence type="ECO:0000313" key="4">
    <source>
        <dbReference type="EMBL" id="KAK2151929.1"/>
    </source>
</evidence>
<dbReference type="InterPro" id="IPR038797">
    <property type="entry name" value="Fltp"/>
</dbReference>